<keyword evidence="2" id="KW-0012">Acyltransferase</keyword>
<dbReference type="InterPro" id="IPR000182">
    <property type="entry name" value="GNAT_dom"/>
</dbReference>
<gene>
    <name evidence="4" type="ORF">SAMN05216257_10136</name>
</gene>
<dbReference type="Proteomes" id="UP000199328">
    <property type="component" value="Unassembled WGS sequence"/>
</dbReference>
<feature type="domain" description="N-acetyltransferase" evidence="3">
    <location>
        <begin position="3"/>
        <end position="151"/>
    </location>
</feature>
<evidence type="ECO:0000313" key="5">
    <source>
        <dbReference type="Proteomes" id="UP000199328"/>
    </source>
</evidence>
<evidence type="ECO:0000313" key="4">
    <source>
        <dbReference type="EMBL" id="SDJ93308.1"/>
    </source>
</evidence>
<keyword evidence="1 4" id="KW-0808">Transferase</keyword>
<dbReference type="CDD" id="cd04301">
    <property type="entry name" value="NAT_SF"/>
    <property type="match status" value="1"/>
</dbReference>
<dbReference type="PANTHER" id="PTHR43877">
    <property type="entry name" value="AMINOALKYLPHOSPHONATE N-ACETYLTRANSFERASE-RELATED-RELATED"/>
    <property type="match status" value="1"/>
</dbReference>
<proteinExistence type="predicted"/>
<dbReference type="GO" id="GO:0016747">
    <property type="term" value="F:acyltransferase activity, transferring groups other than amino-acyl groups"/>
    <property type="evidence" value="ECO:0007669"/>
    <property type="project" value="InterPro"/>
</dbReference>
<accession>A0A1G8XRZ2</accession>
<evidence type="ECO:0000256" key="1">
    <source>
        <dbReference type="ARBA" id="ARBA00022679"/>
    </source>
</evidence>
<dbReference type="OrthoDB" id="9803233at2"/>
<protein>
    <submittedName>
        <fullName evidence="4">Putative acetyltransferase</fullName>
    </submittedName>
</protein>
<keyword evidence="5" id="KW-1185">Reference proteome</keyword>
<evidence type="ECO:0000256" key="2">
    <source>
        <dbReference type="ARBA" id="ARBA00023315"/>
    </source>
</evidence>
<dbReference type="PROSITE" id="PS51186">
    <property type="entry name" value="GNAT"/>
    <property type="match status" value="1"/>
</dbReference>
<dbReference type="SUPFAM" id="SSF55729">
    <property type="entry name" value="Acyl-CoA N-acyltransferases (Nat)"/>
    <property type="match status" value="1"/>
</dbReference>
<dbReference type="InterPro" id="IPR016181">
    <property type="entry name" value="Acyl_CoA_acyltransferase"/>
</dbReference>
<organism evidence="4 5">
    <name type="scientific">Meinhardsimonia xiamenensis</name>
    <dbReference type="NCBI Taxonomy" id="990712"/>
    <lineage>
        <taxon>Bacteria</taxon>
        <taxon>Pseudomonadati</taxon>
        <taxon>Pseudomonadota</taxon>
        <taxon>Alphaproteobacteria</taxon>
        <taxon>Rhodobacterales</taxon>
        <taxon>Paracoccaceae</taxon>
        <taxon>Meinhardsimonia</taxon>
    </lineage>
</organism>
<dbReference type="Pfam" id="PF00583">
    <property type="entry name" value="Acetyltransf_1"/>
    <property type="match status" value="1"/>
</dbReference>
<evidence type="ECO:0000259" key="3">
    <source>
        <dbReference type="PROSITE" id="PS51186"/>
    </source>
</evidence>
<dbReference type="STRING" id="990712.SAMN05216257_10136"/>
<sequence length="151" mass="16210">MTIEVAPGDPREAQARALIEASHALMESLFPPEDNHYLDIDALAAPDISFFVAKRDGKTVGCAALARHAGYGEVKSMFVAEEARGQGVADALLARIEAEARAAGLPVLRLETGDALTAALRFYERAGFRRRGAFGDYPEGGTSVFMEKRLG</sequence>
<reference evidence="5" key="1">
    <citation type="submission" date="2016-10" db="EMBL/GenBank/DDBJ databases">
        <authorList>
            <person name="Varghese N."/>
            <person name="Submissions S."/>
        </authorList>
    </citation>
    <scope>NUCLEOTIDE SEQUENCE [LARGE SCALE GENOMIC DNA]</scope>
    <source>
        <strain evidence="5">CGMCC 1.10789</strain>
    </source>
</reference>
<dbReference type="InterPro" id="IPR050832">
    <property type="entry name" value="Bact_Acetyltransf"/>
</dbReference>
<dbReference type="AlphaFoldDB" id="A0A1G8XRZ2"/>
<dbReference type="PANTHER" id="PTHR43877:SF2">
    <property type="entry name" value="AMINOALKYLPHOSPHONATE N-ACETYLTRANSFERASE-RELATED"/>
    <property type="match status" value="1"/>
</dbReference>
<dbReference type="EMBL" id="FNFV01000001">
    <property type="protein sequence ID" value="SDJ93308.1"/>
    <property type="molecule type" value="Genomic_DNA"/>
</dbReference>
<dbReference type="Gene3D" id="3.40.630.30">
    <property type="match status" value="1"/>
</dbReference>
<name>A0A1G8XRZ2_9RHOB</name>
<dbReference type="RefSeq" id="WP_092497015.1">
    <property type="nucleotide sequence ID" value="NZ_FNFV01000001.1"/>
</dbReference>